<dbReference type="InterPro" id="IPR011991">
    <property type="entry name" value="ArsR-like_HTH"/>
</dbReference>
<dbReference type="PANTHER" id="PTHR32071:SF38">
    <property type="entry name" value="PSP OPERON TRANSCRIPTIONAL ACTIVATOR"/>
    <property type="match status" value="1"/>
</dbReference>
<keyword evidence="10" id="KW-1185">Reference proteome</keyword>
<dbReference type="Pfam" id="PF03610">
    <property type="entry name" value="EIIA-man"/>
    <property type="match status" value="1"/>
</dbReference>
<dbReference type="InterPro" id="IPR001845">
    <property type="entry name" value="HTH_ArsR_DNA-bd_dom"/>
</dbReference>
<evidence type="ECO:0000259" key="6">
    <source>
        <dbReference type="PROSITE" id="PS50045"/>
    </source>
</evidence>
<sequence length="862" mass="95091">MSKATERVLATLQQLLTEQTQVATADIAARMGVSRSVTSHYLSDLLQAGLVKKGTGRPVYWQLTSTVAPVASDADDLHSLAAVIGANGSQRESIRKCIAAVAYPGGLNIVITGHSGVGKTFLAQQIYRYAKDTGALAKTAPYKVLNCADYANNPELFSSILFGYVKGAFTGANANKPGLLQEADGGYLFLDEVHRLSGENQEKLFTFMDTGRFRPIGENQHDSTASVRFIFATTEDPHTAMLETFNRRVPVNVHLTAYAHRPINERLAFIKVLFGTEAKNFKCPIQVAPEALTYLLNLKPDGNVGRLKNMIKVACAKASTRKTGPQLVVAITDFDREASRVTADNLNITQPLIVGEQASDTVFELNTASPAQHFEAYLAAHDELTARAVRTQLQNLYQLNGADTGEDSVLHAMHAQRFRQVVVDQFGLKAALDYEPVLFQLYVQNFTLSADSLAAIKRLASHFARSQHVAQAFYAQLPVIAPASHEVLTAILTCCLSETVDETIPLRCLMVAHGSHMATSIQSVVNRLCGTYLVDALDMPIDTTINQIAKRAKQTVADFDTSNGFILLVDMGSLNQLYTQIKSQLQGDLLVVNNLTTATALDIGLKIQQKLPFEAIAEHASTDYTIAAQYFEGFAKNQNIVISCMSGLGISEKLRDIFQEVLGRRISLVTMDFDRLRQSVAANDIEAFESTLLVITTTNLPETFEIPHINIYDLLDTSGQVMIHDILKQYVDQKTFDDLYNRLVRFLSIEGVSERLAFLNPSIIIQEVETVIFKFENYYHVKIDGKTKLNLYMHISLMVERLMTGVSGSRSASLQPKDAREEEFFTVAQGIFKPIELKYGITIDGYELSLLSELFKAIVAPA</sequence>
<dbReference type="Pfam" id="PF00158">
    <property type="entry name" value="Sigma54_activat"/>
    <property type="match status" value="1"/>
</dbReference>
<dbReference type="PANTHER" id="PTHR32071">
    <property type="entry name" value="TRANSCRIPTIONAL REGULATORY PROTEIN"/>
    <property type="match status" value="1"/>
</dbReference>
<dbReference type="Gene3D" id="1.10.1790.10">
    <property type="entry name" value="PRD domain"/>
    <property type="match status" value="1"/>
</dbReference>
<organism evidence="9 10">
    <name type="scientific">Lacticaseibacillus suilingensis</name>
    <dbReference type="NCBI Taxonomy" id="2799577"/>
    <lineage>
        <taxon>Bacteria</taxon>
        <taxon>Bacillati</taxon>
        <taxon>Bacillota</taxon>
        <taxon>Bacilli</taxon>
        <taxon>Lactobacillales</taxon>
        <taxon>Lactobacillaceae</taxon>
        <taxon>Lacticaseibacillus</taxon>
    </lineage>
</organism>
<evidence type="ECO:0000256" key="2">
    <source>
        <dbReference type="ARBA" id="ARBA00022679"/>
    </source>
</evidence>
<dbReference type="InterPro" id="IPR036634">
    <property type="entry name" value="PRD_sf"/>
</dbReference>
<proteinExistence type="predicted"/>
<evidence type="ECO:0000313" key="10">
    <source>
        <dbReference type="Proteomes" id="UP001597199"/>
    </source>
</evidence>
<dbReference type="Gene3D" id="3.40.50.300">
    <property type="entry name" value="P-loop containing nucleotide triphosphate hydrolases"/>
    <property type="match status" value="1"/>
</dbReference>
<evidence type="ECO:0000256" key="3">
    <source>
        <dbReference type="ARBA" id="ARBA00022741"/>
    </source>
</evidence>
<dbReference type="PROSITE" id="PS50045">
    <property type="entry name" value="SIGMA54_INTERACT_4"/>
    <property type="match status" value="1"/>
</dbReference>
<keyword evidence="2" id="KW-0808">Transferase</keyword>
<dbReference type="EMBL" id="JBHTOA010000030">
    <property type="protein sequence ID" value="MFD1399121.1"/>
    <property type="molecule type" value="Genomic_DNA"/>
</dbReference>
<reference evidence="10" key="1">
    <citation type="journal article" date="2019" name="Int. J. Syst. Evol. Microbiol.">
        <title>The Global Catalogue of Microorganisms (GCM) 10K type strain sequencing project: providing services to taxonomists for standard genome sequencing and annotation.</title>
        <authorList>
            <consortium name="The Broad Institute Genomics Platform"/>
            <consortium name="The Broad Institute Genome Sequencing Center for Infectious Disease"/>
            <person name="Wu L."/>
            <person name="Ma J."/>
        </authorList>
    </citation>
    <scope>NUCLEOTIDE SEQUENCE [LARGE SCALE GENOMIC DNA]</scope>
    <source>
        <strain evidence="10">CCM 9110</strain>
    </source>
</reference>
<keyword evidence="5" id="KW-0238">DNA-binding</keyword>
<dbReference type="Gene3D" id="1.10.10.10">
    <property type="entry name" value="Winged helix-like DNA-binding domain superfamily/Winged helix DNA-binding domain"/>
    <property type="match status" value="1"/>
</dbReference>
<feature type="domain" description="Sigma-54 factor interaction" evidence="6">
    <location>
        <begin position="84"/>
        <end position="316"/>
    </location>
</feature>
<evidence type="ECO:0000259" key="7">
    <source>
        <dbReference type="PROSITE" id="PS51096"/>
    </source>
</evidence>
<dbReference type="SUPFAM" id="SSF46785">
    <property type="entry name" value="Winged helix' DNA-binding domain"/>
    <property type="match status" value="1"/>
</dbReference>
<dbReference type="SUPFAM" id="SSF63520">
    <property type="entry name" value="PTS-regulatory domain, PRD"/>
    <property type="match status" value="1"/>
</dbReference>
<dbReference type="InterPro" id="IPR036388">
    <property type="entry name" value="WH-like_DNA-bd_sf"/>
</dbReference>
<dbReference type="SUPFAM" id="SSF52540">
    <property type="entry name" value="P-loop containing nucleoside triphosphate hydrolases"/>
    <property type="match status" value="1"/>
</dbReference>
<dbReference type="PROSITE" id="PS51096">
    <property type="entry name" value="PTS_EIIA_TYPE_4"/>
    <property type="match status" value="1"/>
</dbReference>
<evidence type="ECO:0000256" key="1">
    <source>
        <dbReference type="ARBA" id="ARBA00020887"/>
    </source>
</evidence>
<evidence type="ECO:0000313" key="9">
    <source>
        <dbReference type="EMBL" id="MFD1399121.1"/>
    </source>
</evidence>
<dbReference type="InterPro" id="IPR003593">
    <property type="entry name" value="AAA+_ATPase"/>
</dbReference>
<dbReference type="InterPro" id="IPR027417">
    <property type="entry name" value="P-loop_NTPase"/>
</dbReference>
<dbReference type="InterPro" id="IPR011608">
    <property type="entry name" value="PRD"/>
</dbReference>
<dbReference type="PROSITE" id="PS51372">
    <property type="entry name" value="PRD_2"/>
    <property type="match status" value="1"/>
</dbReference>
<feature type="domain" description="PTS EIIA type-4" evidence="7">
    <location>
        <begin position="505"/>
        <end position="634"/>
    </location>
</feature>
<dbReference type="InterPro" id="IPR036390">
    <property type="entry name" value="WH_DNA-bd_sf"/>
</dbReference>
<dbReference type="RefSeq" id="WP_204118294.1">
    <property type="nucleotide sequence ID" value="NZ_BOLV01000003.1"/>
</dbReference>
<dbReference type="CDD" id="cd00090">
    <property type="entry name" value="HTH_ARSR"/>
    <property type="match status" value="1"/>
</dbReference>
<evidence type="ECO:0000259" key="8">
    <source>
        <dbReference type="PROSITE" id="PS51372"/>
    </source>
</evidence>
<comment type="caution">
    <text evidence="9">The sequence shown here is derived from an EMBL/GenBank/DDBJ whole genome shotgun (WGS) entry which is preliminary data.</text>
</comment>
<dbReference type="Proteomes" id="UP001597199">
    <property type="component" value="Unassembled WGS sequence"/>
</dbReference>
<keyword evidence="3" id="KW-0547">Nucleotide-binding</keyword>
<dbReference type="Gene3D" id="3.40.50.510">
    <property type="entry name" value="Phosphotransferase system, mannose-type IIA component"/>
    <property type="match status" value="1"/>
</dbReference>
<dbReference type="CDD" id="cd00009">
    <property type="entry name" value="AAA"/>
    <property type="match status" value="1"/>
</dbReference>
<dbReference type="Pfam" id="PF00874">
    <property type="entry name" value="PRD"/>
    <property type="match status" value="1"/>
</dbReference>
<dbReference type="InterPro" id="IPR004701">
    <property type="entry name" value="PTS_EIIA_man-typ"/>
</dbReference>
<dbReference type="SUPFAM" id="SSF53062">
    <property type="entry name" value="PTS system fructose IIA component-like"/>
    <property type="match status" value="1"/>
</dbReference>
<dbReference type="SMART" id="SM00382">
    <property type="entry name" value="AAA"/>
    <property type="match status" value="1"/>
</dbReference>
<evidence type="ECO:0000256" key="4">
    <source>
        <dbReference type="ARBA" id="ARBA00022840"/>
    </source>
</evidence>
<dbReference type="InterPro" id="IPR002078">
    <property type="entry name" value="Sigma_54_int"/>
</dbReference>
<dbReference type="InterPro" id="IPR036662">
    <property type="entry name" value="PTS_EIIA_man-typ_sf"/>
</dbReference>
<name>A0ABW4BGK8_9LACO</name>
<dbReference type="Pfam" id="PF01022">
    <property type="entry name" value="HTH_5"/>
    <property type="match status" value="1"/>
</dbReference>
<protein>
    <recommendedName>
        <fullName evidence="1">DNA translocase FtsK</fullName>
    </recommendedName>
</protein>
<dbReference type="SMART" id="SM00418">
    <property type="entry name" value="HTH_ARSR"/>
    <property type="match status" value="1"/>
</dbReference>
<evidence type="ECO:0000256" key="5">
    <source>
        <dbReference type="ARBA" id="ARBA00023125"/>
    </source>
</evidence>
<gene>
    <name evidence="9" type="ORF">ACFQ41_07345</name>
</gene>
<feature type="domain" description="PRD" evidence="8">
    <location>
        <begin position="759"/>
        <end position="862"/>
    </location>
</feature>
<keyword evidence="4" id="KW-0067">ATP-binding</keyword>
<accession>A0ABW4BGK8</accession>